<accession>A0A7J2T9Y6</accession>
<evidence type="ECO:0000259" key="1">
    <source>
        <dbReference type="Pfam" id="PF05175"/>
    </source>
</evidence>
<proteinExistence type="predicted"/>
<name>A0A7J2T9Y6_9CREN</name>
<evidence type="ECO:0000313" key="3">
    <source>
        <dbReference type="EMBL" id="HHQ49954.1"/>
    </source>
</evidence>
<dbReference type="SUPFAM" id="SSF53335">
    <property type="entry name" value="S-adenosyl-L-methionine-dependent methyltransferases"/>
    <property type="match status" value="1"/>
</dbReference>
<dbReference type="Gene3D" id="3.40.50.150">
    <property type="entry name" value="Vaccinia Virus protein VP39"/>
    <property type="match status" value="1"/>
</dbReference>
<keyword evidence="2" id="KW-0808">Transferase</keyword>
<sequence length="211" mass="23858">MVMRNKKELEVLLSKVPGFPAPKRNLEQYVCDSRVASEMLWHAYMSGDIENKVVVDLGCGTGILAYGALLLGAATAFCIDIDCNTLAVARDFLRPHDNGNALFICLDIRKMALRSADTVIMNPPFGVYRHGMDMMFLASALDLKPRVIYTIHKHSDTLISTIEKVLKKYKEDYRISILLTGVMTIPQVFETHVKKVHRFDIAMIKIEKNIR</sequence>
<organism evidence="2">
    <name type="scientific">Ignisphaera aggregans</name>
    <dbReference type="NCBI Taxonomy" id="334771"/>
    <lineage>
        <taxon>Archaea</taxon>
        <taxon>Thermoproteota</taxon>
        <taxon>Thermoprotei</taxon>
        <taxon>Desulfurococcales</taxon>
        <taxon>Desulfurococcaceae</taxon>
        <taxon>Ignisphaera</taxon>
    </lineage>
</organism>
<dbReference type="PANTHER" id="PTHR23290">
    <property type="entry name" value="RRNA N6-ADENOSINE-METHYLTRANSFERASE METTL5"/>
    <property type="match status" value="1"/>
</dbReference>
<comment type="caution">
    <text evidence="2">The sequence shown here is derived from an EMBL/GenBank/DDBJ whole genome shotgun (WGS) entry which is preliminary data.</text>
</comment>
<dbReference type="CDD" id="cd02440">
    <property type="entry name" value="AdoMet_MTases"/>
    <property type="match status" value="1"/>
</dbReference>
<reference evidence="2" key="1">
    <citation type="journal article" date="2020" name="mSystems">
        <title>Genome- and Community-Level Interaction Insights into Carbon Utilization and Element Cycling Functions of Hydrothermarchaeota in Hydrothermal Sediment.</title>
        <authorList>
            <person name="Zhou Z."/>
            <person name="Liu Y."/>
            <person name="Xu W."/>
            <person name="Pan J."/>
            <person name="Luo Z.H."/>
            <person name="Li M."/>
        </authorList>
    </citation>
    <scope>NUCLEOTIDE SEQUENCE [LARGE SCALE GENOMIC DNA]</scope>
    <source>
        <strain evidence="3">SpSt-1105</strain>
        <strain evidence="2">SpSt-27</strain>
    </source>
</reference>
<dbReference type="InterPro" id="IPR051720">
    <property type="entry name" value="rRNA_MeTrfase/Polyamine_Synth"/>
</dbReference>
<dbReference type="EMBL" id="DRYQ01000015">
    <property type="protein sequence ID" value="HHQ49954.1"/>
    <property type="molecule type" value="Genomic_DNA"/>
</dbReference>
<dbReference type="AlphaFoldDB" id="A0A7J2T9Y6"/>
<dbReference type="GO" id="GO:0032259">
    <property type="term" value="P:methylation"/>
    <property type="evidence" value="ECO:0007669"/>
    <property type="project" value="UniProtKB-KW"/>
</dbReference>
<feature type="domain" description="Methyltransferase small" evidence="1">
    <location>
        <begin position="48"/>
        <end position="130"/>
    </location>
</feature>
<keyword evidence="2" id="KW-0489">Methyltransferase</keyword>
<dbReference type="Pfam" id="PF05175">
    <property type="entry name" value="MTS"/>
    <property type="match status" value="1"/>
</dbReference>
<dbReference type="EMBL" id="DSLL01000032">
    <property type="protein sequence ID" value="HEH31181.1"/>
    <property type="molecule type" value="Genomic_DNA"/>
</dbReference>
<gene>
    <name evidence="3" type="ORF">ENM66_01180</name>
    <name evidence="2" type="ORF">ENP99_03610</name>
</gene>
<dbReference type="PANTHER" id="PTHR23290:SF0">
    <property type="entry name" value="RRNA N6-ADENOSINE-METHYLTRANSFERASE METTL5"/>
    <property type="match status" value="1"/>
</dbReference>
<dbReference type="InterPro" id="IPR029063">
    <property type="entry name" value="SAM-dependent_MTases_sf"/>
</dbReference>
<protein>
    <submittedName>
        <fullName evidence="2">Methyltransferase domain-containing protein</fullName>
    </submittedName>
</protein>
<dbReference type="GO" id="GO:0008168">
    <property type="term" value="F:methyltransferase activity"/>
    <property type="evidence" value="ECO:0007669"/>
    <property type="project" value="UniProtKB-KW"/>
</dbReference>
<dbReference type="InterPro" id="IPR007848">
    <property type="entry name" value="Small_mtfrase_dom"/>
</dbReference>
<evidence type="ECO:0000313" key="2">
    <source>
        <dbReference type="EMBL" id="HEH31181.1"/>
    </source>
</evidence>